<name>A0A1E1L0M1_9HELO</name>
<keyword evidence="1" id="KW-0175">Coiled coil</keyword>
<evidence type="ECO:0000313" key="3">
    <source>
        <dbReference type="EMBL" id="CZT04059.1"/>
    </source>
</evidence>
<feature type="region of interest" description="Disordered" evidence="2">
    <location>
        <begin position="8"/>
        <end position="89"/>
    </location>
</feature>
<sequence length="349" mass="38569">MSSTILILPTSISVKDKRPTTPNAAGPSKFKPEIIDISDDMDAPPESAESNKRRMDHDHHEATPSKIVKKEPAETPSLDLQANSSGEAHPRLVGDTAMKSNKLSGVMAVINEVQNENEDLKQQLRDAKAEVQTMKLSHTTQVEQLNAAITQLNTELSSRPAINIETTEADTVDETRDAHVILRQTILGAKTELNRLLYMLNLTMMQWGSASMRIAYFVHLFRKNKLSQQLSPTSTSSLCNQQSGAYYVPKQLYDIIMDDASPGVLSRITSEFEPIRAVYEAEITESKRSYGIMAESRGYSIEELELMSRGRGEISSKAEATYASSHPGSTQGVTGEKNVISEQNLNIQD</sequence>
<dbReference type="EMBL" id="FJUW01000030">
    <property type="protein sequence ID" value="CZT04059.1"/>
    <property type="molecule type" value="Genomic_DNA"/>
</dbReference>
<proteinExistence type="predicted"/>
<feature type="compositionally biased region" description="Polar residues" evidence="2">
    <location>
        <begin position="340"/>
        <end position="349"/>
    </location>
</feature>
<reference evidence="4" key="1">
    <citation type="submission" date="2016-03" db="EMBL/GenBank/DDBJ databases">
        <authorList>
            <person name="Ploux O."/>
        </authorList>
    </citation>
    <scope>NUCLEOTIDE SEQUENCE [LARGE SCALE GENOMIC DNA]</scope>
    <source>
        <strain evidence="4">UK7</strain>
    </source>
</reference>
<feature type="region of interest" description="Disordered" evidence="2">
    <location>
        <begin position="318"/>
        <end position="349"/>
    </location>
</feature>
<accession>A0A1E1L0M1</accession>
<dbReference type="AlphaFoldDB" id="A0A1E1L0M1"/>
<gene>
    <name evidence="3" type="ORF">RCO7_05658</name>
</gene>
<feature type="compositionally biased region" description="Basic and acidic residues" evidence="2">
    <location>
        <begin position="49"/>
        <end position="73"/>
    </location>
</feature>
<comment type="caution">
    <text evidence="3">The sequence shown here is derived from an EMBL/GenBank/DDBJ whole genome shotgun (WGS) entry which is preliminary data.</text>
</comment>
<evidence type="ECO:0000256" key="2">
    <source>
        <dbReference type="SAM" id="MobiDB-lite"/>
    </source>
</evidence>
<protein>
    <submittedName>
        <fullName evidence="3">Uncharacterized protein</fullName>
    </submittedName>
</protein>
<evidence type="ECO:0000256" key="1">
    <source>
        <dbReference type="SAM" id="Coils"/>
    </source>
</evidence>
<feature type="coiled-coil region" evidence="1">
    <location>
        <begin position="103"/>
        <end position="137"/>
    </location>
</feature>
<keyword evidence="4" id="KW-1185">Reference proteome</keyword>
<evidence type="ECO:0000313" key="4">
    <source>
        <dbReference type="Proteomes" id="UP000178129"/>
    </source>
</evidence>
<dbReference type="InParanoid" id="A0A1E1L0M1"/>
<dbReference type="Proteomes" id="UP000178129">
    <property type="component" value="Unassembled WGS sequence"/>
</dbReference>
<feature type="compositionally biased region" description="Polar residues" evidence="2">
    <location>
        <begin position="322"/>
        <end position="333"/>
    </location>
</feature>
<organism evidence="3 4">
    <name type="scientific">Rhynchosporium graminicola</name>
    <dbReference type="NCBI Taxonomy" id="2792576"/>
    <lineage>
        <taxon>Eukaryota</taxon>
        <taxon>Fungi</taxon>
        <taxon>Dikarya</taxon>
        <taxon>Ascomycota</taxon>
        <taxon>Pezizomycotina</taxon>
        <taxon>Leotiomycetes</taxon>
        <taxon>Helotiales</taxon>
        <taxon>Ploettnerulaceae</taxon>
        <taxon>Rhynchosporium</taxon>
    </lineage>
</organism>